<keyword evidence="3" id="KW-1185">Reference proteome</keyword>
<dbReference type="PANTHER" id="PTHR34203:SF15">
    <property type="entry name" value="SLL1173 PROTEIN"/>
    <property type="match status" value="1"/>
</dbReference>
<dbReference type="SUPFAM" id="SSF53335">
    <property type="entry name" value="S-adenosyl-L-methionine-dependent methyltransferases"/>
    <property type="match status" value="1"/>
</dbReference>
<keyword evidence="2" id="KW-0489">Methyltransferase</keyword>
<dbReference type="OrthoDB" id="4104638at2"/>
<dbReference type="InterPro" id="IPR052514">
    <property type="entry name" value="SAM-dependent_MTase"/>
</dbReference>
<accession>A0A4P2VKP1</accession>
<dbReference type="Proteomes" id="UP000291236">
    <property type="component" value="Chromosome"/>
</dbReference>
<gene>
    <name evidence="2" type="ORF">JCM31447_17940</name>
</gene>
<dbReference type="GO" id="GO:0032259">
    <property type="term" value="P:methylation"/>
    <property type="evidence" value="ECO:0007669"/>
    <property type="project" value="UniProtKB-KW"/>
</dbReference>
<dbReference type="InterPro" id="IPR006342">
    <property type="entry name" value="FkbM_mtfrase"/>
</dbReference>
<dbReference type="InterPro" id="IPR029063">
    <property type="entry name" value="SAM-dependent_MTases_sf"/>
</dbReference>
<dbReference type="NCBIfam" id="TIGR01444">
    <property type="entry name" value="fkbM_fam"/>
    <property type="match status" value="1"/>
</dbReference>
<keyword evidence="2" id="KW-0808">Transferase</keyword>
<dbReference type="RefSeq" id="WP_130609017.1">
    <property type="nucleotide sequence ID" value="NZ_AP019368.1"/>
</dbReference>
<dbReference type="AlphaFoldDB" id="A0A4P2VKP1"/>
<evidence type="ECO:0000313" key="2">
    <source>
        <dbReference type="EMBL" id="BBH53351.1"/>
    </source>
</evidence>
<dbReference type="Gene3D" id="3.40.50.150">
    <property type="entry name" value="Vaccinia Virus protein VP39"/>
    <property type="match status" value="1"/>
</dbReference>
<dbReference type="PANTHER" id="PTHR34203">
    <property type="entry name" value="METHYLTRANSFERASE, FKBM FAMILY PROTEIN"/>
    <property type="match status" value="1"/>
</dbReference>
<dbReference type="Pfam" id="PF05050">
    <property type="entry name" value="Methyltransf_21"/>
    <property type="match status" value="1"/>
</dbReference>
<name>A0A4P2VKP1_FLUSA</name>
<dbReference type="GO" id="GO:0008168">
    <property type="term" value="F:methyltransferase activity"/>
    <property type="evidence" value="ECO:0007669"/>
    <property type="project" value="UniProtKB-KW"/>
</dbReference>
<evidence type="ECO:0000259" key="1">
    <source>
        <dbReference type="Pfam" id="PF05050"/>
    </source>
</evidence>
<reference evidence="2 3" key="1">
    <citation type="submission" date="2018-12" db="EMBL/GenBank/DDBJ databases">
        <title>Rubrispira sanarue gen. nov., sp., nov., a member of the order Silvanigrellales, isolated from a brackish lake in Hamamatsu Japan.</title>
        <authorList>
            <person name="Maejima Y."/>
            <person name="Iino T."/>
            <person name="Muraguchi Y."/>
            <person name="Fukuda K."/>
            <person name="Nojiri H."/>
            <person name="Ohkuma M."/>
            <person name="Moriuchi R."/>
            <person name="Dohra H."/>
            <person name="Kimbara K."/>
            <person name="Shintani M."/>
        </authorList>
    </citation>
    <scope>NUCLEOTIDE SEQUENCE [LARGE SCALE GENOMIC DNA]</scope>
    <source>
        <strain evidence="2 3">RF1110005</strain>
    </source>
</reference>
<feature type="domain" description="Methyltransferase FkbM" evidence="1">
    <location>
        <begin position="83"/>
        <end position="229"/>
    </location>
</feature>
<dbReference type="KEGG" id="sbf:JCM31447_17940"/>
<protein>
    <submittedName>
        <fullName evidence="2">FkbM family methyltransferase</fullName>
    </submittedName>
</protein>
<organism evidence="2 3">
    <name type="scientific">Fluviispira sanaruensis</name>
    <dbReference type="NCBI Taxonomy" id="2493639"/>
    <lineage>
        <taxon>Bacteria</taxon>
        <taxon>Pseudomonadati</taxon>
        <taxon>Bdellovibrionota</taxon>
        <taxon>Oligoflexia</taxon>
        <taxon>Silvanigrellales</taxon>
        <taxon>Silvanigrellaceae</taxon>
        <taxon>Fluviispira</taxon>
    </lineage>
</organism>
<dbReference type="EMBL" id="AP019368">
    <property type="protein sequence ID" value="BBH53351.1"/>
    <property type="molecule type" value="Genomic_DNA"/>
</dbReference>
<sequence length="302" mass="35466">MFITINNRNIVNFIAKKRWLRRLKIFKQPALSYVEWHDKKIYVDTSDWNGPSFHVLKWGMESYEKDNFEILRMICNQDTTFLDIGANIGIFSIKLAHLNKEMEIHAFEPEPITNQCLEKSVKQNDFKNIAVHKVALSNKNGQSSFYFDATNHGGHSLNAESIEGEGNLISHEINVELETLDQFVLKNMINKIDLIKMDVQRHEANVLEGGLQTLKKNRPIILMECYLDDLNVADSYLHKALRELNDYCIYEPKNNKVIDVLEYSENSFPKYNNNHKVQYYDFLFIPKEKKDEILKKINERFI</sequence>
<evidence type="ECO:0000313" key="3">
    <source>
        <dbReference type="Proteomes" id="UP000291236"/>
    </source>
</evidence>
<proteinExistence type="predicted"/>